<dbReference type="PANTHER" id="PTHR33627">
    <property type="entry name" value="TRANSPOSASE"/>
    <property type="match status" value="1"/>
</dbReference>
<protein>
    <submittedName>
        <fullName evidence="2">IS701 family transposase</fullName>
    </submittedName>
</protein>
<gene>
    <name evidence="2" type="ORF">ACFPEN_21140</name>
</gene>
<organism evidence="2 3">
    <name type="scientific">Streptomyces ehimensis</name>
    <dbReference type="NCBI Taxonomy" id="68195"/>
    <lineage>
        <taxon>Bacteria</taxon>
        <taxon>Bacillati</taxon>
        <taxon>Actinomycetota</taxon>
        <taxon>Actinomycetes</taxon>
        <taxon>Kitasatosporales</taxon>
        <taxon>Streptomycetaceae</taxon>
        <taxon>Streptomyces</taxon>
    </lineage>
</organism>
<accession>A0ABV9BN02</accession>
<name>A0ABV9BN02_9ACTN</name>
<dbReference type="InterPro" id="IPR039365">
    <property type="entry name" value="IS701-like"/>
</dbReference>
<evidence type="ECO:0000313" key="2">
    <source>
        <dbReference type="EMBL" id="MFC4515442.1"/>
    </source>
</evidence>
<proteinExistence type="predicted"/>
<dbReference type="EMBL" id="JBHSFS010000009">
    <property type="protein sequence ID" value="MFC4515442.1"/>
    <property type="molecule type" value="Genomic_DNA"/>
</dbReference>
<dbReference type="PANTHER" id="PTHR33627:SF1">
    <property type="entry name" value="TRANSPOSASE"/>
    <property type="match status" value="1"/>
</dbReference>
<dbReference type="RefSeq" id="WP_240667390.1">
    <property type="nucleotide sequence ID" value="NZ_JBHSFS010000009.1"/>
</dbReference>
<dbReference type="Pfam" id="PF13546">
    <property type="entry name" value="DDE_5"/>
    <property type="match status" value="1"/>
</dbReference>
<feature type="domain" description="Transposase IS701-like DDE" evidence="1">
    <location>
        <begin position="28"/>
        <end position="282"/>
    </location>
</feature>
<dbReference type="InterPro" id="IPR038721">
    <property type="entry name" value="IS701-like_DDE_dom"/>
</dbReference>
<evidence type="ECO:0000313" key="3">
    <source>
        <dbReference type="Proteomes" id="UP001595990"/>
    </source>
</evidence>
<sequence length="416" mass="45335">MMGTDSSRPGSLGDRAPEQVLAELRTTLFASLQRSDQRLRAEQYVRGLLAAEGRKTLRNIAAQIGGATARQSVHHFISDSSWEWRPVRQALARHTERLLEPQAWVVRPTVIPKAGVHSVGVEPRFLPDLGQTVNSQQAYGAWMVSGTHAVPVDWRLLLTESWLADAERRRGAGIPATVRTATPEDCVSQLAPRAGGESPGRVPVVVNVDGLDAAECARRLESLDAPLLMRVDPGTRLRADGSALQGYSERTTTAGQLLEAVKRLRRPTEWTLTRDDRRDTVATTVPVLLPRPPRDRAGRPDGNPWRPMRLIGEWAGGERRQARLWLTDATDLPIGALLRLTRLTAVADRDARRVADQVGMRDFVGRSFQGWHRHVTLASAAHLAVVMAGTEAFPATRATAAAPEVADGPADTAGAA</sequence>
<reference evidence="3" key="1">
    <citation type="journal article" date="2019" name="Int. J. Syst. Evol. Microbiol.">
        <title>The Global Catalogue of Microorganisms (GCM) 10K type strain sequencing project: providing services to taxonomists for standard genome sequencing and annotation.</title>
        <authorList>
            <consortium name="The Broad Institute Genomics Platform"/>
            <consortium name="The Broad Institute Genome Sequencing Center for Infectious Disease"/>
            <person name="Wu L."/>
            <person name="Ma J."/>
        </authorList>
    </citation>
    <scope>NUCLEOTIDE SEQUENCE [LARGE SCALE GENOMIC DNA]</scope>
    <source>
        <strain evidence="3">CECT 8064</strain>
    </source>
</reference>
<dbReference type="Proteomes" id="UP001595990">
    <property type="component" value="Unassembled WGS sequence"/>
</dbReference>
<evidence type="ECO:0000259" key="1">
    <source>
        <dbReference type="Pfam" id="PF13546"/>
    </source>
</evidence>
<comment type="caution">
    <text evidence="2">The sequence shown here is derived from an EMBL/GenBank/DDBJ whole genome shotgun (WGS) entry which is preliminary data.</text>
</comment>
<keyword evidence="3" id="KW-1185">Reference proteome</keyword>